<accession>A0A6J7NQY5</accession>
<dbReference type="SUPFAM" id="SSF56219">
    <property type="entry name" value="DNase I-like"/>
    <property type="match status" value="1"/>
</dbReference>
<dbReference type="AlphaFoldDB" id="A0A6J7NQY5"/>
<evidence type="ECO:0000313" key="1">
    <source>
        <dbReference type="EMBL" id="CAB4995850.1"/>
    </source>
</evidence>
<dbReference type="InterPro" id="IPR036691">
    <property type="entry name" value="Endo/exonu/phosph_ase_sf"/>
</dbReference>
<organism evidence="1">
    <name type="scientific">freshwater metagenome</name>
    <dbReference type="NCBI Taxonomy" id="449393"/>
    <lineage>
        <taxon>unclassified sequences</taxon>
        <taxon>metagenomes</taxon>
        <taxon>ecological metagenomes</taxon>
    </lineage>
</organism>
<reference evidence="1" key="1">
    <citation type="submission" date="2020-05" db="EMBL/GenBank/DDBJ databases">
        <authorList>
            <person name="Chiriac C."/>
            <person name="Salcher M."/>
            <person name="Ghai R."/>
            <person name="Kavagutti S V."/>
        </authorList>
    </citation>
    <scope>NUCLEOTIDE SEQUENCE</scope>
</reference>
<dbReference type="EMBL" id="CAFBOM010000225">
    <property type="protein sequence ID" value="CAB4995850.1"/>
    <property type="molecule type" value="Genomic_DNA"/>
</dbReference>
<gene>
    <name evidence="1" type="ORF">UFOPK3957_01278</name>
</gene>
<sequence>MASPGLAAQAQEAIVGKAPTYAERWSDHAPLTVTFTK</sequence>
<protein>
    <submittedName>
        <fullName evidence="1">Unannotated protein</fullName>
    </submittedName>
</protein>
<proteinExistence type="predicted"/>
<name>A0A6J7NQY5_9ZZZZ</name>